<comment type="subcellular location">
    <subcellularLocation>
        <location evidence="1">Chromosome</location>
    </subcellularLocation>
    <subcellularLocation>
        <location evidence="2">Nucleus</location>
        <location evidence="2">Nucleolus</location>
    </subcellularLocation>
</comment>
<feature type="domain" description="HTH myb-type" evidence="10">
    <location>
        <begin position="1"/>
        <end position="61"/>
    </location>
</feature>
<feature type="domain" description="Myb-like" evidence="9">
    <location>
        <begin position="1"/>
        <end position="57"/>
    </location>
</feature>
<proteinExistence type="predicted"/>
<keyword evidence="4" id="KW-0805">Transcription regulation</keyword>
<dbReference type="GO" id="GO:0005694">
    <property type="term" value="C:chromosome"/>
    <property type="evidence" value="ECO:0007669"/>
    <property type="project" value="UniProtKB-SubCell"/>
</dbReference>
<gene>
    <name evidence="11" type="ORF">OSTLU_27049</name>
</gene>
<dbReference type="Gramene" id="ABO99204">
    <property type="protein sequence ID" value="ABO99204"/>
    <property type="gene ID" value="OSTLU_27049"/>
</dbReference>
<evidence type="ECO:0000256" key="2">
    <source>
        <dbReference type="ARBA" id="ARBA00004604"/>
    </source>
</evidence>
<feature type="region of interest" description="Disordered" evidence="8">
    <location>
        <begin position="58"/>
        <end position="113"/>
    </location>
</feature>
<dbReference type="PANTHER" id="PTHR46267:SF15">
    <property type="entry name" value="WINGED HELIX-TURN-HELIX TRANSCRIPTION REPRESSOR DNA-BINDING PROTEIN-RELATED"/>
    <property type="match status" value="1"/>
</dbReference>
<dbReference type="Pfam" id="PF00249">
    <property type="entry name" value="Myb_DNA-binding"/>
    <property type="match status" value="1"/>
</dbReference>
<dbReference type="PROSITE" id="PS50090">
    <property type="entry name" value="MYB_LIKE"/>
    <property type="match status" value="1"/>
</dbReference>
<keyword evidence="5" id="KW-0238">DNA-binding</keyword>
<dbReference type="KEGG" id="olu:OSTLU_27049"/>
<evidence type="ECO:0000256" key="1">
    <source>
        <dbReference type="ARBA" id="ARBA00004286"/>
    </source>
</evidence>
<evidence type="ECO:0000256" key="6">
    <source>
        <dbReference type="ARBA" id="ARBA00023163"/>
    </source>
</evidence>
<evidence type="ECO:0000256" key="5">
    <source>
        <dbReference type="ARBA" id="ARBA00023125"/>
    </source>
</evidence>
<dbReference type="InterPro" id="IPR044597">
    <property type="entry name" value="SMH1-6"/>
</dbReference>
<feature type="compositionally biased region" description="Low complexity" evidence="8">
    <location>
        <begin position="61"/>
        <end position="70"/>
    </location>
</feature>
<dbReference type="AlphaFoldDB" id="A4S6A7"/>
<evidence type="ECO:0000256" key="7">
    <source>
        <dbReference type="ARBA" id="ARBA00023242"/>
    </source>
</evidence>
<dbReference type="Gene3D" id="1.10.246.220">
    <property type="match status" value="1"/>
</dbReference>
<dbReference type="GO" id="GO:0005730">
    <property type="term" value="C:nucleolus"/>
    <property type="evidence" value="ECO:0007669"/>
    <property type="project" value="UniProtKB-SubCell"/>
</dbReference>
<dbReference type="RefSeq" id="XP_001420911.1">
    <property type="nucleotide sequence ID" value="XM_001420874.1"/>
</dbReference>
<dbReference type="STRING" id="436017.A4S6A7"/>
<dbReference type="PANTHER" id="PTHR46267">
    <property type="entry name" value="SINGLE MYB HISTONE 4"/>
    <property type="match status" value="1"/>
</dbReference>
<dbReference type="GeneID" id="5005117"/>
<dbReference type="HOGENOM" id="CLU_1443269_0_0_1"/>
<feature type="compositionally biased region" description="Basic and acidic residues" evidence="8">
    <location>
        <begin position="77"/>
        <end position="87"/>
    </location>
</feature>
<feature type="compositionally biased region" description="Low complexity" evidence="8">
    <location>
        <begin position="129"/>
        <end position="139"/>
    </location>
</feature>
<evidence type="ECO:0000313" key="11">
    <source>
        <dbReference type="EMBL" id="ABO99204.1"/>
    </source>
</evidence>
<feature type="region of interest" description="Disordered" evidence="8">
    <location>
        <begin position="120"/>
        <end position="139"/>
    </location>
</feature>
<protein>
    <submittedName>
        <fullName evidence="11">Uncharacterized protein</fullName>
    </submittedName>
</protein>
<evidence type="ECO:0000259" key="9">
    <source>
        <dbReference type="PROSITE" id="PS50090"/>
    </source>
</evidence>
<dbReference type="OMA" id="RCEREAW"/>
<dbReference type="InterPro" id="IPR001005">
    <property type="entry name" value="SANT/Myb"/>
</dbReference>
<dbReference type="eggNOG" id="ENOG502QSU2">
    <property type="taxonomic scope" value="Eukaryota"/>
</dbReference>
<dbReference type="EMBL" id="CP000593">
    <property type="protein sequence ID" value="ABO99204.1"/>
    <property type="molecule type" value="Genomic_DNA"/>
</dbReference>
<accession>A4S6A7</accession>
<evidence type="ECO:0000256" key="4">
    <source>
        <dbReference type="ARBA" id="ARBA00023015"/>
    </source>
</evidence>
<evidence type="ECO:0000256" key="3">
    <source>
        <dbReference type="ARBA" id="ARBA00022454"/>
    </source>
</evidence>
<dbReference type="SUPFAM" id="SSF46689">
    <property type="entry name" value="Homeodomain-like"/>
    <property type="match status" value="1"/>
</dbReference>
<keyword evidence="12" id="KW-1185">Reference proteome</keyword>
<keyword evidence="7" id="KW-0539">Nucleus</keyword>
<dbReference type="CDD" id="cd11660">
    <property type="entry name" value="SANT_TRF"/>
    <property type="match status" value="1"/>
</dbReference>
<name>A4S6A7_OSTLU</name>
<dbReference type="OrthoDB" id="608866at2759"/>
<sequence>MATAKYKWTRAEEDALRDGVRKHGPGKWRTIQKDPELGDILRARSNVDLKDKWRNMRESGALDAADATGGAEEEREASDREHAEGGGKRRRRDGDEAETSNAKGKENAMDAVTNALFNETQRVKREASAAEAEASAAEAHAARCEREAWEAEKLARELIDEAQRQKVGIPVEGTVDVADVAADLLEEE</sequence>
<dbReference type="GO" id="GO:0003691">
    <property type="term" value="F:double-stranded telomeric DNA binding"/>
    <property type="evidence" value="ECO:0007669"/>
    <property type="project" value="InterPro"/>
</dbReference>
<dbReference type="Proteomes" id="UP000001568">
    <property type="component" value="Chromosome 13"/>
</dbReference>
<dbReference type="InterPro" id="IPR017930">
    <property type="entry name" value="Myb_dom"/>
</dbReference>
<dbReference type="FunFam" id="1.10.10.60:FF:000168">
    <property type="entry name" value="Telomere repeat-binding factor 1"/>
    <property type="match status" value="1"/>
</dbReference>
<keyword evidence="6" id="KW-0804">Transcription</keyword>
<evidence type="ECO:0000256" key="8">
    <source>
        <dbReference type="SAM" id="MobiDB-lite"/>
    </source>
</evidence>
<evidence type="ECO:0000313" key="12">
    <source>
        <dbReference type="Proteomes" id="UP000001568"/>
    </source>
</evidence>
<dbReference type="PROSITE" id="PS51294">
    <property type="entry name" value="HTH_MYB"/>
    <property type="match status" value="1"/>
</dbReference>
<keyword evidence="3" id="KW-0158">Chromosome</keyword>
<organism evidence="11 12">
    <name type="scientific">Ostreococcus lucimarinus (strain CCE9901)</name>
    <dbReference type="NCBI Taxonomy" id="436017"/>
    <lineage>
        <taxon>Eukaryota</taxon>
        <taxon>Viridiplantae</taxon>
        <taxon>Chlorophyta</taxon>
        <taxon>Mamiellophyceae</taxon>
        <taxon>Mamiellales</taxon>
        <taxon>Bathycoccaceae</taxon>
        <taxon>Ostreococcus</taxon>
    </lineage>
</organism>
<dbReference type="SMART" id="SM00717">
    <property type="entry name" value="SANT"/>
    <property type="match status" value="1"/>
</dbReference>
<dbReference type="InterPro" id="IPR009057">
    <property type="entry name" value="Homeodomain-like_sf"/>
</dbReference>
<reference evidence="11 12" key="1">
    <citation type="journal article" date="2007" name="Proc. Natl. Acad. Sci. U.S.A.">
        <title>The tiny eukaryote Ostreococcus provides genomic insights into the paradox of plankton speciation.</title>
        <authorList>
            <person name="Palenik B."/>
            <person name="Grimwood J."/>
            <person name="Aerts A."/>
            <person name="Rouze P."/>
            <person name="Salamov A."/>
            <person name="Putnam N."/>
            <person name="Dupont C."/>
            <person name="Jorgensen R."/>
            <person name="Derelle E."/>
            <person name="Rombauts S."/>
            <person name="Zhou K."/>
            <person name="Otillar R."/>
            <person name="Merchant S.S."/>
            <person name="Podell S."/>
            <person name="Gaasterland T."/>
            <person name="Napoli C."/>
            <person name="Gendler K."/>
            <person name="Manuell A."/>
            <person name="Tai V."/>
            <person name="Vallon O."/>
            <person name="Piganeau G."/>
            <person name="Jancek S."/>
            <person name="Heijde M."/>
            <person name="Jabbari K."/>
            <person name="Bowler C."/>
            <person name="Lohr M."/>
            <person name="Robbens S."/>
            <person name="Werner G."/>
            <person name="Dubchak I."/>
            <person name="Pazour G.J."/>
            <person name="Ren Q."/>
            <person name="Paulsen I."/>
            <person name="Delwiche C."/>
            <person name="Schmutz J."/>
            <person name="Rokhsar D."/>
            <person name="Van de Peer Y."/>
            <person name="Moreau H."/>
            <person name="Grigoriev I.V."/>
        </authorList>
    </citation>
    <scope>NUCLEOTIDE SEQUENCE [LARGE SCALE GENOMIC DNA]</scope>
    <source>
        <strain evidence="11 12">CCE9901</strain>
    </source>
</reference>
<evidence type="ECO:0000259" key="10">
    <source>
        <dbReference type="PROSITE" id="PS51294"/>
    </source>
</evidence>